<feature type="compositionally biased region" description="Low complexity" evidence="1">
    <location>
        <begin position="1789"/>
        <end position="1812"/>
    </location>
</feature>
<feature type="region of interest" description="Disordered" evidence="1">
    <location>
        <begin position="804"/>
        <end position="831"/>
    </location>
</feature>
<accession>A0A8J4LVC6</accession>
<feature type="compositionally biased region" description="Acidic residues" evidence="1">
    <location>
        <begin position="863"/>
        <end position="892"/>
    </location>
</feature>
<feature type="region of interest" description="Disordered" evidence="1">
    <location>
        <begin position="1415"/>
        <end position="1441"/>
    </location>
</feature>
<evidence type="ECO:0000313" key="3">
    <source>
        <dbReference type="Proteomes" id="UP000722791"/>
    </source>
</evidence>
<organism evidence="2 3">
    <name type="scientific">Volvox reticuliferus</name>
    <dbReference type="NCBI Taxonomy" id="1737510"/>
    <lineage>
        <taxon>Eukaryota</taxon>
        <taxon>Viridiplantae</taxon>
        <taxon>Chlorophyta</taxon>
        <taxon>core chlorophytes</taxon>
        <taxon>Chlorophyceae</taxon>
        <taxon>CS clade</taxon>
        <taxon>Chlamydomonadales</taxon>
        <taxon>Volvocaceae</taxon>
        <taxon>Volvox</taxon>
    </lineage>
</organism>
<feature type="region of interest" description="Disordered" evidence="1">
    <location>
        <begin position="340"/>
        <end position="374"/>
    </location>
</feature>
<sequence>MDQDNGAIVPNSAKATDNVNASLYGGGVVAFKRGAVAGLQLPFGPKRAHPLLLSHQNEVEGIDNGAGGATDSEDGGRDGLPETARGCVCFPQCDVDCHGPQLGQQHPSARPRCPLQHQHQQQYSHPEPQCLLTHQRHNHDCPHEDYVNSHAHTHPLPQRAGWATPSSLAPAAWLPANYVCPHSCVTTRVRRDVPSPHPVPPAGSLLQQRHSATLDSQLPHPPGPCPDTMPPGPRCCSLSGNYSPPTHQPGHTGAGESASGANLWPQPPPWPQFLRWPSCETRATLDSRGELPATAAAAAVSAAVAAAAAVSTGAWNGPGPTVMATGSCRADGSPAAIAATAGEETEPPSTPAGAAAAPPLPPPQLGLRFSGSSPSEQPTAAAGCGCCCGGGGGCGGSAEQSVCAGGAASLDPYTVRGLTYSATFEGHAAASEVVTSCNNPPSRSAPAAAAPPPPPTVPGVVIPLPPITTGLPSQCLHHKDLHPAQVQQGPQHSQLKQLHAGAPTSSLTQAVIGSAGRVSNESAGKVSMMHSSVGLGPAATGAAPPPMQEPKDVSMSSQGCFDYVAMWRWSAEAISLAPRAPAAPAAGCHNHGLSPVQGGLNPPCASGSSGPGTGLVQRGSSLTITHANPPACQQLGNVITTGNSIERGLPLVLQSGGDGKLAVVPITGAGSVAAATTPMKMPTSKSHSLLPQTNPLTQQQQVPKVGLSQSVPPRPALAPNAVTTGAGPLQAAAMAFVMGMGGPPNGVGGIGGCSGDEQQQQQWTLFAQRMQPQAQARVLRQVQDQHRTGEGGAEMLAPAMGELADDATSSCGSKDLHARPPAVATSAADSEPALQQLRLQSGEHMKLQQQWQHKHLREHERENGEDDSVEDSEEEEEEEQEEQEQDDDEESEQEKREQDGDEQRRQHEQALLPRKRDHTGGPPPAPVVAKRSRLERLDPVEPQAAPCTIEEAGLPPPSCFHNTDHLAHHHHRQQYQHPHQLAPAGSCEPVVHLSYGSGSGGPTLLPLEGSNGRDACVCGTEGRGPGSGTLALDGHWSIRGDGLTLSIAASSPQLSWGLGCPLQSSGTGAPPLQPLQSADGGTATQLQRIIRGLPSCDGGSGRVRASYWDEMEPTYGSMGVSQEPPPPLPPSSILLLPESERDAMVVAPSTVAMEPQQLQSQPPPPPPPPPPRPTAANMSCTAADSWRRNSSSPHQSLPSQLKSQQQDYRILSPPVGGHVSLPHQIGNMPSDAAMCLGACESIAATSTTLSAPPPSALPVAGLQLPSRSLVTAFPSQRDSQKPQQPHQEAVSHEAFFGNPIGHQHQQSDGQLKHQTLQQQQQQQQQQASGCVRECPCEGSAIAAGCSSSRKRGLEPCDGDGELSGSDSRRSSHTSGGATGAAAPADANTMTATERPNDRLAFQTLQQEVTMQRYPDGVEARPSGGGEGTEFGAVPSTLYGPAPPRRVQNYVPSLSGAVRLEPPWGPPAAPLPSCPPMPVGPGVGNGIPAPQAACPCPACVAQVRHQPSYASAPKPDPVSFSGGAPAGQPPFVSTSAVAPGGGGGGMFSGAGCLPCPCEMCRRADAVMQRNSTAQSLPTTQSSLALPQHQKYHNPCCPAHHPPPPSGAAPAQYAHISTGASFGSSPRGIQLSEHLPYVTSPPPTRAGSFPDVPKGPSVSPYNRAPYTALYASEAGFTATAPACSCPACVVAVSGACTVIAAGVSSAPPAMVPAASSSGAAQRLPPAQPALCEQASTQGGQGPSISPVPGATISPPPLILPESGSTVTAPAPGTAGSSNVMSAATRPSTPWSSSLSLDGTGSSFPALASQHGPAAAGPPPQQTCPQPPASTPPPPAYLRAPLPYSEMYAPRPPETSSLGPHLFPPHPYRHQQQPSAPCQLPEPQLQDLHNISTCARGSGPLQQRNVRHCPALRQPNPRWPQHPLGSYSERQLLDPHALSYTLPHPRYQPAPCTACVSHMGPQEPEQRPQYLGAVGQGASAAKKYDYLRPVNLQTASPAPLKQPAMPPVLPSPNFARSPPITAGTSPSAMAVLSNCTNPSCVGDCTGYNANSSAVTVPLTHGQQPDGTGSSHGTVGRLEAPRKSLCSTPGFDVRGVPLPVLPPRLQSQATAAGATDPGVTMPHRQALQPAPMPRHHPQPSPPESLVERFQSDAAAFAQASAAASPGPVCGICCGCGAPLPVATPTAAADMAGFWQPQPCGAPAVSPITQTMVDGLYPPQAPRVGPSEAAGPVPYPGSLCGEAATRDCAAVLPGALTRGGEHCPSAPPVTEPGCSGTGACKAWSQHPQPHVMSSHYIQQTETPKRGMPPGYLPSPALVATVTTESGQDFSSLDGVDPQMPRFHMAQGSVGAQLTHRSVAPDEEAAMWAEDPISLPWPRRSSRRL</sequence>
<dbReference type="Proteomes" id="UP000722791">
    <property type="component" value="Unassembled WGS sequence"/>
</dbReference>
<feature type="compositionally biased region" description="Pro residues" evidence="1">
    <location>
        <begin position="1161"/>
        <end position="1173"/>
    </location>
</feature>
<feature type="region of interest" description="Disordered" evidence="1">
    <location>
        <begin position="1153"/>
        <end position="1206"/>
    </location>
</feature>
<feature type="compositionally biased region" description="Low complexity" evidence="1">
    <location>
        <begin position="1190"/>
        <end position="1206"/>
    </location>
</feature>
<feature type="compositionally biased region" description="Low complexity" evidence="1">
    <location>
        <begin position="1372"/>
        <end position="1386"/>
    </location>
</feature>
<name>A0A8J4LVC6_9CHLO</name>
<feature type="compositionally biased region" description="Basic and acidic residues" evidence="1">
    <location>
        <begin position="893"/>
        <end position="908"/>
    </location>
</feature>
<reference evidence="2" key="1">
    <citation type="journal article" date="2021" name="Proc. Natl. Acad. Sci. U.S.A.">
        <title>Three genomes in the algal genus Volvox reveal the fate of a haploid sex-determining region after a transition to homothallism.</title>
        <authorList>
            <person name="Yamamoto K."/>
            <person name="Hamaji T."/>
            <person name="Kawai-Toyooka H."/>
            <person name="Matsuzaki R."/>
            <person name="Takahashi F."/>
            <person name="Nishimura Y."/>
            <person name="Kawachi M."/>
            <person name="Noguchi H."/>
            <person name="Minakuchi Y."/>
            <person name="Umen J.G."/>
            <person name="Toyoda A."/>
            <person name="Nozaki H."/>
        </authorList>
    </citation>
    <scope>NUCLEOTIDE SEQUENCE</scope>
    <source>
        <strain evidence="2">NIES-3785</strain>
    </source>
</reference>
<comment type="caution">
    <text evidence="2">The sequence shown here is derived from an EMBL/GenBank/DDBJ whole genome shotgun (WGS) entry which is preliminary data.</text>
</comment>
<evidence type="ECO:0000256" key="1">
    <source>
        <dbReference type="SAM" id="MobiDB-lite"/>
    </source>
</evidence>
<feature type="region of interest" description="Disordered" evidence="1">
    <location>
        <begin position="1347"/>
        <end position="1386"/>
    </location>
</feature>
<feature type="compositionally biased region" description="Polar residues" evidence="1">
    <location>
        <begin position="1303"/>
        <end position="1316"/>
    </location>
</feature>
<dbReference type="EMBL" id="BNCQ01000040">
    <property type="protein sequence ID" value="GIM11642.1"/>
    <property type="molecule type" value="Genomic_DNA"/>
</dbReference>
<feature type="region of interest" description="Disordered" evidence="1">
    <location>
        <begin position="236"/>
        <end position="266"/>
    </location>
</feature>
<evidence type="ECO:0000313" key="2">
    <source>
        <dbReference type="EMBL" id="GIM11642.1"/>
    </source>
</evidence>
<feature type="region of interest" description="Disordered" evidence="1">
    <location>
        <begin position="1114"/>
        <end position="1134"/>
    </location>
</feature>
<protein>
    <submittedName>
        <fullName evidence="2">Uncharacterized protein</fullName>
    </submittedName>
</protein>
<feature type="region of interest" description="Disordered" evidence="1">
    <location>
        <begin position="1708"/>
        <end position="1879"/>
    </location>
</feature>
<feature type="region of interest" description="Disordered" evidence="1">
    <location>
        <begin position="1298"/>
        <end position="1320"/>
    </location>
</feature>
<proteinExistence type="predicted"/>
<gene>
    <name evidence="2" type="ORF">Vretimale_15159</name>
</gene>
<feature type="region of interest" description="Disordered" evidence="1">
    <location>
        <begin position="2103"/>
        <end position="2140"/>
    </location>
</feature>
<feature type="region of interest" description="Disordered" evidence="1">
    <location>
        <begin position="844"/>
        <end position="934"/>
    </location>
</feature>
<feature type="compositionally biased region" description="Pro residues" evidence="1">
    <location>
        <begin position="1813"/>
        <end position="1833"/>
    </location>
</feature>
<feature type="compositionally biased region" description="Polar residues" evidence="1">
    <location>
        <begin position="1772"/>
        <end position="1788"/>
    </location>
</feature>
<feature type="region of interest" description="Disordered" evidence="1">
    <location>
        <begin position="434"/>
        <end position="454"/>
    </location>
</feature>
<feature type="compositionally biased region" description="Low complexity" evidence="1">
    <location>
        <begin position="1708"/>
        <end position="1728"/>
    </location>
</feature>